<dbReference type="AlphaFoldDB" id="A0A0C4FA96"/>
<organism evidence="4 5">
    <name type="scientific">Puccinia triticina (isolate 1-1 / race 1 (BBBD))</name>
    <name type="common">Brown leaf rust fungus</name>
    <dbReference type="NCBI Taxonomy" id="630390"/>
    <lineage>
        <taxon>Eukaryota</taxon>
        <taxon>Fungi</taxon>
        <taxon>Dikarya</taxon>
        <taxon>Basidiomycota</taxon>
        <taxon>Pucciniomycotina</taxon>
        <taxon>Pucciniomycetes</taxon>
        <taxon>Pucciniales</taxon>
        <taxon>Pucciniaceae</taxon>
        <taxon>Puccinia</taxon>
    </lineage>
</organism>
<gene>
    <name evidence="3" type="ORF">PTTG_10137</name>
</gene>
<evidence type="ECO:0000313" key="4">
    <source>
        <dbReference type="EnsemblFungi" id="PTTG_10137-t43_1-p1"/>
    </source>
</evidence>
<name>A0A0C4FA96_PUCT1</name>
<reference evidence="3" key="1">
    <citation type="submission" date="2009-11" db="EMBL/GenBank/DDBJ databases">
        <authorList>
            <consortium name="The Broad Institute Genome Sequencing Platform"/>
            <person name="Ward D."/>
            <person name="Feldgarden M."/>
            <person name="Earl A."/>
            <person name="Young S.K."/>
            <person name="Zeng Q."/>
            <person name="Koehrsen M."/>
            <person name="Alvarado L."/>
            <person name="Berlin A."/>
            <person name="Bochicchio J."/>
            <person name="Borenstein D."/>
            <person name="Chapman S.B."/>
            <person name="Chen Z."/>
            <person name="Engels R."/>
            <person name="Freedman E."/>
            <person name="Gellesch M."/>
            <person name="Goldberg J."/>
            <person name="Griggs A."/>
            <person name="Gujja S."/>
            <person name="Heilman E."/>
            <person name="Heiman D."/>
            <person name="Hepburn T."/>
            <person name="Howarth C."/>
            <person name="Jen D."/>
            <person name="Larson L."/>
            <person name="Lewis B."/>
            <person name="Mehta T."/>
            <person name="Park D."/>
            <person name="Pearson M."/>
            <person name="Roberts A."/>
            <person name="Saif S."/>
            <person name="Shea T."/>
            <person name="Shenoy N."/>
            <person name="Sisk P."/>
            <person name="Stolte C."/>
            <person name="Sykes S."/>
            <person name="Thomson T."/>
            <person name="Walk T."/>
            <person name="White J."/>
            <person name="Yandava C."/>
            <person name="Izard J."/>
            <person name="Baranova O.V."/>
            <person name="Blanton J.M."/>
            <person name="Tanner A.C."/>
            <person name="Dewhirst F.E."/>
            <person name="Haas B."/>
            <person name="Nusbaum C."/>
            <person name="Birren B."/>
        </authorList>
    </citation>
    <scope>NUCLEOTIDE SEQUENCE [LARGE SCALE GENOMIC DNA]</scope>
    <source>
        <strain evidence="3">1-1 BBBD Race 1</strain>
    </source>
</reference>
<keyword evidence="2" id="KW-0732">Signal</keyword>
<accession>A0A0C4FA96</accession>
<proteinExistence type="predicted"/>
<evidence type="ECO:0000256" key="2">
    <source>
        <dbReference type="SAM" id="SignalP"/>
    </source>
</evidence>
<dbReference type="Proteomes" id="UP000005240">
    <property type="component" value="Unassembled WGS sequence"/>
</dbReference>
<reference evidence="4 5" key="3">
    <citation type="journal article" date="2017" name="G3 (Bethesda)">
        <title>Comparative analysis highlights variable genome content of wheat rusts and divergence of the mating loci.</title>
        <authorList>
            <person name="Cuomo C.A."/>
            <person name="Bakkeren G."/>
            <person name="Khalil H.B."/>
            <person name="Panwar V."/>
            <person name="Joly D."/>
            <person name="Linning R."/>
            <person name="Sakthikumar S."/>
            <person name="Song X."/>
            <person name="Adiconis X."/>
            <person name="Fan L."/>
            <person name="Goldberg J.M."/>
            <person name="Levin J.Z."/>
            <person name="Young S."/>
            <person name="Zeng Q."/>
            <person name="Anikster Y."/>
            <person name="Bruce M."/>
            <person name="Wang M."/>
            <person name="Yin C."/>
            <person name="McCallum B."/>
            <person name="Szabo L.J."/>
            <person name="Hulbert S."/>
            <person name="Chen X."/>
            <person name="Fellers J.P."/>
        </authorList>
    </citation>
    <scope>NUCLEOTIDE SEQUENCE</scope>
    <source>
        <strain evidence="5">Isolate 1-1 / race 1 (BBBD)</strain>
        <strain evidence="4">isolate 1-1 / race 1 (BBBD)</strain>
    </source>
</reference>
<reference evidence="3" key="2">
    <citation type="submission" date="2016-05" db="EMBL/GenBank/DDBJ databases">
        <title>Comparative analysis highlights variable genome content of wheat rusts and divergence of the mating loci.</title>
        <authorList>
            <person name="Cuomo C.A."/>
            <person name="Bakkeren G."/>
            <person name="Szabo L."/>
            <person name="Khalil H."/>
            <person name="Joly D."/>
            <person name="Goldberg J."/>
            <person name="Young S."/>
            <person name="Zeng Q."/>
            <person name="Fellers J."/>
        </authorList>
    </citation>
    <scope>NUCLEOTIDE SEQUENCE [LARGE SCALE GENOMIC DNA]</scope>
    <source>
        <strain evidence="3">1-1 BBBD Race 1</strain>
    </source>
</reference>
<feature type="region of interest" description="Disordered" evidence="1">
    <location>
        <begin position="85"/>
        <end position="125"/>
    </location>
</feature>
<evidence type="ECO:0000313" key="5">
    <source>
        <dbReference type="Proteomes" id="UP000005240"/>
    </source>
</evidence>
<feature type="signal peptide" evidence="2">
    <location>
        <begin position="1"/>
        <end position="22"/>
    </location>
</feature>
<feature type="chain" id="PRO_5009386290" evidence="2">
    <location>
        <begin position="23"/>
        <end position="144"/>
    </location>
</feature>
<evidence type="ECO:0000256" key="1">
    <source>
        <dbReference type="SAM" id="MobiDB-lite"/>
    </source>
</evidence>
<sequence length="144" mass="15815">MSVLRLLFLLLATLLAAVSAFGQELCAGCNSMVPGAPVGEQVQCLARIMCRQGGVDHGICTAWYYPLVVYHCPRCTIVIREKESVLSPMSPQDPESDPYPAFCRPDPRRSRRFTPNKCPSQAPAQALQSPSSYILSNCPPIINY</sequence>
<keyword evidence="5" id="KW-1185">Reference proteome</keyword>
<evidence type="ECO:0000313" key="3">
    <source>
        <dbReference type="EMBL" id="OAV95146.1"/>
    </source>
</evidence>
<dbReference type="EMBL" id="ADAS02000032">
    <property type="protein sequence ID" value="OAV95146.1"/>
    <property type="molecule type" value="Genomic_DNA"/>
</dbReference>
<protein>
    <submittedName>
        <fullName evidence="3 4">Uncharacterized protein</fullName>
    </submittedName>
</protein>
<dbReference type="VEuPathDB" id="FungiDB:PTTG_10137"/>
<reference evidence="4" key="4">
    <citation type="submission" date="2025-05" db="UniProtKB">
        <authorList>
            <consortium name="EnsemblFungi"/>
        </authorList>
    </citation>
    <scope>IDENTIFICATION</scope>
    <source>
        <strain evidence="4">isolate 1-1 / race 1 (BBBD)</strain>
    </source>
</reference>
<dbReference type="EnsemblFungi" id="PTTG_10137-t43_1">
    <property type="protein sequence ID" value="PTTG_10137-t43_1-p1"/>
    <property type="gene ID" value="PTTG_10137"/>
</dbReference>